<organism evidence="3">
    <name type="scientific">Schizophyllum commune (strain H4-8 / FGSC 9210)</name>
    <name type="common">Split gill fungus</name>
    <dbReference type="NCBI Taxonomy" id="578458"/>
    <lineage>
        <taxon>Eukaryota</taxon>
        <taxon>Fungi</taxon>
        <taxon>Dikarya</taxon>
        <taxon>Basidiomycota</taxon>
        <taxon>Agaricomycotina</taxon>
        <taxon>Agaricomycetes</taxon>
        <taxon>Agaricomycetidae</taxon>
        <taxon>Agaricales</taxon>
        <taxon>Schizophyllaceae</taxon>
        <taxon>Schizophyllum</taxon>
    </lineage>
</organism>
<evidence type="ECO:0000313" key="2">
    <source>
        <dbReference type="EMBL" id="EFJ01574.1"/>
    </source>
</evidence>
<feature type="compositionally biased region" description="Polar residues" evidence="1">
    <location>
        <begin position="36"/>
        <end position="46"/>
    </location>
</feature>
<dbReference type="AlphaFoldDB" id="D8PNZ2"/>
<feature type="region of interest" description="Disordered" evidence="1">
    <location>
        <begin position="1"/>
        <end position="46"/>
    </location>
</feature>
<gene>
    <name evidence="2" type="ORF">SCHCODRAFT_102455</name>
</gene>
<sequence length="191" mass="21376">MSSASAAAASNNDKKHVAFAPEDISAQRSTRKSTGAKRSSPASSYRPNAPRKVFGFLVTEDCMRAYYRLHPEDVYLPNWHPDPKKRASQIVAVKDMLEWDIPQACRERFPSLPQFKEIRIGVTDGRRYGSAVILADTISKDTASPPPPHVIEEVAKFIGQEGIEPEWFVVDVTAELWRVWVATSRALLQVP</sequence>
<dbReference type="RefSeq" id="XP_003036476.1">
    <property type="nucleotide sequence ID" value="XM_003036430.1"/>
</dbReference>
<dbReference type="VEuPathDB" id="FungiDB:SCHCODRAFT_02687401"/>
<proteinExistence type="predicted"/>
<dbReference type="GeneID" id="9585846"/>
<evidence type="ECO:0000256" key="1">
    <source>
        <dbReference type="SAM" id="MobiDB-lite"/>
    </source>
</evidence>
<keyword evidence="3" id="KW-1185">Reference proteome</keyword>
<dbReference type="EMBL" id="GL377302">
    <property type="protein sequence ID" value="EFJ01574.1"/>
    <property type="molecule type" value="Genomic_DNA"/>
</dbReference>
<evidence type="ECO:0000313" key="3">
    <source>
        <dbReference type="Proteomes" id="UP000007431"/>
    </source>
</evidence>
<feature type="non-terminal residue" evidence="2">
    <location>
        <position position="191"/>
    </location>
</feature>
<feature type="compositionally biased region" description="Low complexity" evidence="1">
    <location>
        <begin position="1"/>
        <end position="10"/>
    </location>
</feature>
<dbReference type="InParanoid" id="D8PNZ2"/>
<dbReference type="OrthoDB" id="10346632at2759"/>
<reference evidence="2 3" key="1">
    <citation type="journal article" date="2010" name="Nat. Biotechnol.">
        <title>Genome sequence of the model mushroom Schizophyllum commune.</title>
        <authorList>
            <person name="Ohm R.A."/>
            <person name="de Jong J.F."/>
            <person name="Lugones L.G."/>
            <person name="Aerts A."/>
            <person name="Kothe E."/>
            <person name="Stajich J.E."/>
            <person name="de Vries R.P."/>
            <person name="Record E."/>
            <person name="Levasseur A."/>
            <person name="Baker S.E."/>
            <person name="Bartholomew K.A."/>
            <person name="Coutinho P.M."/>
            <person name="Erdmann S."/>
            <person name="Fowler T.J."/>
            <person name="Gathman A.C."/>
            <person name="Lombard V."/>
            <person name="Henrissat B."/>
            <person name="Knabe N."/>
            <person name="Kuees U."/>
            <person name="Lilly W.W."/>
            <person name="Lindquist E."/>
            <person name="Lucas S."/>
            <person name="Magnuson J.K."/>
            <person name="Piumi F."/>
            <person name="Raudaskoski M."/>
            <person name="Salamov A."/>
            <person name="Schmutz J."/>
            <person name="Schwarze F.W.M.R."/>
            <person name="vanKuyk P.A."/>
            <person name="Horton J.S."/>
            <person name="Grigoriev I.V."/>
            <person name="Woesten H.A.B."/>
        </authorList>
    </citation>
    <scope>NUCLEOTIDE SEQUENCE [LARGE SCALE GENOMIC DNA]</scope>
    <source>
        <strain evidence="3">H4-8 / FGSC 9210</strain>
    </source>
</reference>
<name>D8PNZ2_SCHCM</name>
<dbReference type="Proteomes" id="UP000007431">
    <property type="component" value="Unassembled WGS sequence"/>
</dbReference>
<dbReference type="KEGG" id="scm:SCHCO_02687401"/>
<dbReference type="HOGENOM" id="CLU_1422164_0_0_1"/>
<protein>
    <submittedName>
        <fullName evidence="2">Uncharacterized protein</fullName>
    </submittedName>
</protein>
<accession>D8PNZ2</accession>